<dbReference type="EC" id="6.5.1.-" evidence="8"/>
<dbReference type="Proteomes" id="UP000194153">
    <property type="component" value="Unassembled WGS sequence"/>
</dbReference>
<protein>
    <recommendedName>
        <fullName evidence="8">tRNA-splicing ligase RtcB</fullName>
        <ecNumber evidence="8">6.5.1.-</ecNumber>
    </recommendedName>
</protein>
<keyword evidence="6 8" id="KW-0464">Manganese</keyword>
<keyword evidence="5" id="KW-0342">GTP-binding</keyword>
<dbReference type="InterPro" id="IPR001233">
    <property type="entry name" value="RtcB"/>
</dbReference>
<dbReference type="SUPFAM" id="SSF103365">
    <property type="entry name" value="Hypothetical protein PH1602"/>
    <property type="match status" value="1"/>
</dbReference>
<keyword evidence="3" id="KW-0547">Nucleotide-binding</keyword>
<keyword evidence="1 8" id="KW-0436">Ligase</keyword>
<evidence type="ECO:0000256" key="7">
    <source>
        <dbReference type="ARBA" id="ARBA00047746"/>
    </source>
</evidence>
<dbReference type="Gene3D" id="3.90.1860.10">
    <property type="entry name" value="tRNA-splicing ligase RtcB"/>
    <property type="match status" value="1"/>
</dbReference>
<keyword evidence="2 8" id="KW-0479">Metal-binding</keyword>
<name>A0ABQ0MK52_9BACT</name>
<comment type="similarity">
    <text evidence="8">Belongs to the RtcB family.</text>
</comment>
<dbReference type="EMBL" id="BDQG01000001">
    <property type="protein sequence ID" value="GAW67474.1"/>
    <property type="molecule type" value="Genomic_DNA"/>
</dbReference>
<dbReference type="PANTHER" id="PTHR11118:SF1">
    <property type="entry name" value="RNA-SPLICING LIGASE RTCB HOMOLOG"/>
    <property type="match status" value="1"/>
</dbReference>
<keyword evidence="10" id="KW-1185">Reference proteome</keyword>
<evidence type="ECO:0000256" key="1">
    <source>
        <dbReference type="ARBA" id="ARBA00022598"/>
    </source>
</evidence>
<comment type="subunit">
    <text evidence="8">Monomer.</text>
</comment>
<evidence type="ECO:0000256" key="6">
    <source>
        <dbReference type="ARBA" id="ARBA00023211"/>
    </source>
</evidence>
<evidence type="ECO:0000256" key="2">
    <source>
        <dbReference type="ARBA" id="ARBA00022723"/>
    </source>
</evidence>
<evidence type="ECO:0000313" key="10">
    <source>
        <dbReference type="Proteomes" id="UP000194153"/>
    </source>
</evidence>
<organism evidence="9 10">
    <name type="scientific">Geoanaerobacter pelophilus</name>
    <dbReference type="NCBI Taxonomy" id="60036"/>
    <lineage>
        <taxon>Bacteria</taxon>
        <taxon>Pseudomonadati</taxon>
        <taxon>Thermodesulfobacteriota</taxon>
        <taxon>Desulfuromonadia</taxon>
        <taxon>Geobacterales</taxon>
        <taxon>Geobacteraceae</taxon>
        <taxon>Geoanaerobacter</taxon>
    </lineage>
</organism>
<comment type="cofactor">
    <cofactor evidence="8">
        <name>Mn(2+)</name>
        <dbReference type="ChEBI" id="CHEBI:29035"/>
    </cofactor>
    <text evidence="8">Binds 2 manganese ions per subunit.</text>
</comment>
<dbReference type="PANTHER" id="PTHR11118">
    <property type="entry name" value="RNA-SPLICING LIGASE RTCB HOMOLOG"/>
    <property type="match status" value="1"/>
</dbReference>
<evidence type="ECO:0000256" key="3">
    <source>
        <dbReference type="ARBA" id="ARBA00022741"/>
    </source>
</evidence>
<dbReference type="InterPro" id="IPR036025">
    <property type="entry name" value="RtcB-like_sf"/>
</dbReference>
<gene>
    <name evidence="8" type="primary">rtcB</name>
    <name evidence="9" type="ORF">GPEL0_01f3319</name>
</gene>
<evidence type="ECO:0000313" key="9">
    <source>
        <dbReference type="EMBL" id="GAW67474.1"/>
    </source>
</evidence>
<evidence type="ECO:0000256" key="8">
    <source>
        <dbReference type="RuleBase" id="RU371113"/>
    </source>
</evidence>
<sequence length="498" mass="54139">MHGHENRSNGGAMNVPAALKRITDQVWELPVSYKEGMLVPARIFASEKLIREMDAGVFEQVSNVATLPGIQRYAYCMPDGHWGYGFPIGGVAAMDPGSGVISPGGIGFDINCGMRLVLTNLTAEQVLPKLHQLVDRLFARIPTGVGCHGFVKLKPDDFRSLVQQGSRWCLKNGFATQHDLEMTEEEGCFSGADASHVSDKAVERGYNQLGTLGSGNHYCEVQVVKPENVIDAELAAAFGLTTVPNQVVVMFHCGSRGFGHQVATDYLKLFLSVMGRKYGIKIVDRELACAPFHSPEGQAYFSAMKCAVNMAFANRQVILHRIREVFSDMFHASPDELGLRMVYDVAHNTAKLERHEINGTRKELLVHRKGSTRAFGPGAAGLPACYAKTGQPVIIGGSMETGSYLLAGMQTGADAFFTTAHGSGRTMSRHEAKKNFRGDKLQREMEARGIYVRTDSFGGLAEEAGPAYKNIDEVVEATELAGLSKRVARLVPIGNIKG</sequence>
<dbReference type="Pfam" id="PF01139">
    <property type="entry name" value="RtcB"/>
    <property type="match status" value="1"/>
</dbReference>
<evidence type="ECO:0000256" key="5">
    <source>
        <dbReference type="ARBA" id="ARBA00023134"/>
    </source>
</evidence>
<proteinExistence type="inferred from homology"/>
<accession>A0ABQ0MK52</accession>
<keyword evidence="4" id="KW-0692">RNA repair</keyword>
<reference evidence="10" key="1">
    <citation type="submission" date="2017-05" db="EMBL/GenBank/DDBJ databases">
        <title>Draft genome sequence of Geobacter pelophilus, a iron(III)-reducing bacteria.</title>
        <authorList>
            <person name="Aoyagi T."/>
            <person name="Koike H."/>
            <person name="Morita T."/>
            <person name="Sato Y."/>
            <person name="Habe H."/>
            <person name="Hori T."/>
        </authorList>
    </citation>
    <scope>NUCLEOTIDE SEQUENCE [LARGE SCALE GENOMIC DNA]</scope>
    <source>
        <strain evidence="10">Drf2</strain>
    </source>
</reference>
<dbReference type="PROSITE" id="PS01288">
    <property type="entry name" value="UPF0027"/>
    <property type="match status" value="1"/>
</dbReference>
<comment type="catalytic activity">
    <reaction evidence="7">
        <text>a 3'-end 3'-phospho-ribonucleotide-RNA + a 5'-end dephospho-ribonucleoside-RNA + GTP = a ribonucleotidyl-ribonucleotide-RNA + GMP + diphosphate</text>
        <dbReference type="Rhea" id="RHEA:68076"/>
        <dbReference type="Rhea" id="RHEA-COMP:10463"/>
        <dbReference type="Rhea" id="RHEA-COMP:13936"/>
        <dbReference type="Rhea" id="RHEA-COMP:17355"/>
        <dbReference type="ChEBI" id="CHEBI:33019"/>
        <dbReference type="ChEBI" id="CHEBI:37565"/>
        <dbReference type="ChEBI" id="CHEBI:58115"/>
        <dbReference type="ChEBI" id="CHEBI:83062"/>
        <dbReference type="ChEBI" id="CHEBI:138284"/>
        <dbReference type="ChEBI" id="CHEBI:173118"/>
        <dbReference type="EC" id="6.5.1.8"/>
    </reaction>
</comment>
<evidence type="ECO:0000256" key="4">
    <source>
        <dbReference type="ARBA" id="ARBA00022800"/>
    </source>
</evidence>
<comment type="caution">
    <text evidence="9">The sequence shown here is derived from an EMBL/GenBank/DDBJ whole genome shotgun (WGS) entry which is preliminary data.</text>
</comment>